<dbReference type="AlphaFoldDB" id="A0A6A6NLC1"/>
<dbReference type="OrthoDB" id="5362512at2759"/>
<sequence length="482" mass="54500">MSLCSFCSNISPSTLLAERPVQNRAGTQTDVYGYLHRDYKDLPESAERCPMCALLLQELRGKFKRGKGYEAHRILLTGVPTPDSQRRGHRLAVIIALVKQSTMRAYFCVYAMPRSRAALSGDVCGRQLASDAGSEESFDLLQSWIVECRTGHPECAPTTNLTQQKHRQFPSRLLDVKNVSSEHPDSCALVDGDDAQQEYLTLSYCWGENQPLVTLRQNLAAHKRAILVEEMPLTLQHAVLTTRRLGFRFLWIDALCIVQDDPAEWEKEAIEMGNIYRDSFLTLAAAGSESSSGGLFIERKDVSRPIIPFPYAHETTVQQDSHPVQQDALNSFFVTPSRCDAFTCIHSATWASRGWVLQECNLSRRILYFGAGQTFFECRRHARAEDGRDFGIYQPKRYGAGLPQGDAWSWCSLVADYSRRGLTKERDKLFAVEGLARDMAARTGKRYCAGVWRESVHLHVLWCGADGPLRRPRRKRAPSWSW</sequence>
<evidence type="ECO:0000313" key="2">
    <source>
        <dbReference type="EMBL" id="KAF2452439.1"/>
    </source>
</evidence>
<accession>A0A6A6NLC1</accession>
<evidence type="ECO:0000313" key="3">
    <source>
        <dbReference type="Proteomes" id="UP000799766"/>
    </source>
</evidence>
<dbReference type="PANTHER" id="PTHR33112">
    <property type="entry name" value="DOMAIN PROTEIN, PUTATIVE-RELATED"/>
    <property type="match status" value="1"/>
</dbReference>
<dbReference type="Pfam" id="PF06985">
    <property type="entry name" value="HET"/>
    <property type="match status" value="1"/>
</dbReference>
<protein>
    <submittedName>
        <fullName evidence="2">Heterokaryon incompatibility protein-domain-containing protein</fullName>
    </submittedName>
</protein>
<evidence type="ECO:0000259" key="1">
    <source>
        <dbReference type="Pfam" id="PF06985"/>
    </source>
</evidence>
<dbReference type="InterPro" id="IPR010730">
    <property type="entry name" value="HET"/>
</dbReference>
<dbReference type="PANTHER" id="PTHR33112:SF8">
    <property type="entry name" value="HETEROKARYON INCOMPATIBILITY DOMAIN-CONTAINING PROTEIN"/>
    <property type="match status" value="1"/>
</dbReference>
<feature type="non-terminal residue" evidence="2">
    <location>
        <position position="482"/>
    </location>
</feature>
<organism evidence="2 3">
    <name type="scientific">Lineolata rhizophorae</name>
    <dbReference type="NCBI Taxonomy" id="578093"/>
    <lineage>
        <taxon>Eukaryota</taxon>
        <taxon>Fungi</taxon>
        <taxon>Dikarya</taxon>
        <taxon>Ascomycota</taxon>
        <taxon>Pezizomycotina</taxon>
        <taxon>Dothideomycetes</taxon>
        <taxon>Dothideomycetes incertae sedis</taxon>
        <taxon>Lineolatales</taxon>
        <taxon>Lineolataceae</taxon>
        <taxon>Lineolata</taxon>
    </lineage>
</organism>
<dbReference type="Proteomes" id="UP000799766">
    <property type="component" value="Unassembled WGS sequence"/>
</dbReference>
<keyword evidence="3" id="KW-1185">Reference proteome</keyword>
<name>A0A6A6NLC1_9PEZI</name>
<proteinExistence type="predicted"/>
<gene>
    <name evidence="2" type="ORF">BDY21DRAFT_312072</name>
</gene>
<dbReference type="EMBL" id="MU001709">
    <property type="protein sequence ID" value="KAF2452439.1"/>
    <property type="molecule type" value="Genomic_DNA"/>
</dbReference>
<reference evidence="2" key="1">
    <citation type="journal article" date="2020" name="Stud. Mycol.">
        <title>101 Dothideomycetes genomes: a test case for predicting lifestyles and emergence of pathogens.</title>
        <authorList>
            <person name="Haridas S."/>
            <person name="Albert R."/>
            <person name="Binder M."/>
            <person name="Bloem J."/>
            <person name="Labutti K."/>
            <person name="Salamov A."/>
            <person name="Andreopoulos B."/>
            <person name="Baker S."/>
            <person name="Barry K."/>
            <person name="Bills G."/>
            <person name="Bluhm B."/>
            <person name="Cannon C."/>
            <person name="Castanera R."/>
            <person name="Culley D."/>
            <person name="Daum C."/>
            <person name="Ezra D."/>
            <person name="Gonzalez J."/>
            <person name="Henrissat B."/>
            <person name="Kuo A."/>
            <person name="Liang C."/>
            <person name="Lipzen A."/>
            <person name="Lutzoni F."/>
            <person name="Magnuson J."/>
            <person name="Mondo S."/>
            <person name="Nolan M."/>
            <person name="Ohm R."/>
            <person name="Pangilinan J."/>
            <person name="Park H.-J."/>
            <person name="Ramirez L."/>
            <person name="Alfaro M."/>
            <person name="Sun H."/>
            <person name="Tritt A."/>
            <person name="Yoshinaga Y."/>
            <person name="Zwiers L.-H."/>
            <person name="Turgeon B."/>
            <person name="Goodwin S."/>
            <person name="Spatafora J."/>
            <person name="Crous P."/>
            <person name="Grigoriev I."/>
        </authorList>
    </citation>
    <scope>NUCLEOTIDE SEQUENCE</scope>
    <source>
        <strain evidence="2">ATCC 16933</strain>
    </source>
</reference>
<feature type="domain" description="Heterokaryon incompatibility" evidence="1">
    <location>
        <begin position="199"/>
        <end position="359"/>
    </location>
</feature>